<keyword evidence="6" id="KW-1185">Reference proteome</keyword>
<reference evidence="5 6" key="1">
    <citation type="submission" date="2024-09" db="EMBL/GenBank/DDBJ databases">
        <title>Genome sequencing and assembly of Phytophthora oleae, isolate VK10A, causative agent of rot of olive drupes.</title>
        <authorList>
            <person name="Conti Taguali S."/>
            <person name="Riolo M."/>
            <person name="La Spada F."/>
            <person name="Cacciola S.O."/>
            <person name="Dionisio G."/>
        </authorList>
    </citation>
    <scope>NUCLEOTIDE SEQUENCE [LARGE SCALE GENOMIC DNA]</scope>
    <source>
        <strain evidence="5 6">VK10A</strain>
    </source>
</reference>
<sequence length="165" mass="16625">MLNAKLLVLCGFALATVSEATICSSLENNVDYSGADIGNAPSASANGCCSICSTTNGCNAFAWTNYNGGTCWLKSSKGTSKATSGTVSGSLQASPQTCPLENNIDYTGTDIGSARSASANGCCSICSSTNGCEAFTWTNYNGGTCWLKSSKGTSKATNGAVSGIL</sequence>
<comment type="caution">
    <text evidence="5">The sequence shown here is derived from an EMBL/GenBank/DDBJ whole genome shotgun (WGS) entry which is preliminary data.</text>
</comment>
<evidence type="ECO:0000313" key="5">
    <source>
        <dbReference type="EMBL" id="KAL3661106.1"/>
    </source>
</evidence>
<evidence type="ECO:0000256" key="3">
    <source>
        <dbReference type="SAM" id="SignalP"/>
    </source>
</evidence>
<keyword evidence="1" id="KW-0677">Repeat</keyword>
<evidence type="ECO:0000256" key="1">
    <source>
        <dbReference type="ARBA" id="ARBA00022737"/>
    </source>
</evidence>
<feature type="domain" description="Apple" evidence="4">
    <location>
        <begin position="23"/>
        <end position="98"/>
    </location>
</feature>
<accession>A0ABD3F5Z0</accession>
<dbReference type="CDD" id="cd01100">
    <property type="entry name" value="APPLE_Factor_XI_like"/>
    <property type="match status" value="2"/>
</dbReference>
<organism evidence="5 6">
    <name type="scientific">Phytophthora oleae</name>
    <dbReference type="NCBI Taxonomy" id="2107226"/>
    <lineage>
        <taxon>Eukaryota</taxon>
        <taxon>Sar</taxon>
        <taxon>Stramenopiles</taxon>
        <taxon>Oomycota</taxon>
        <taxon>Peronosporomycetes</taxon>
        <taxon>Peronosporales</taxon>
        <taxon>Peronosporaceae</taxon>
        <taxon>Phytophthora</taxon>
    </lineage>
</organism>
<dbReference type="PROSITE" id="PS50948">
    <property type="entry name" value="PAN"/>
    <property type="match status" value="1"/>
</dbReference>
<dbReference type="InterPro" id="IPR000177">
    <property type="entry name" value="Apple"/>
</dbReference>
<feature type="signal peptide" evidence="3">
    <location>
        <begin position="1"/>
        <end position="20"/>
    </location>
</feature>
<keyword evidence="2" id="KW-1015">Disulfide bond</keyword>
<dbReference type="AlphaFoldDB" id="A0ABD3F5Z0"/>
<evidence type="ECO:0000256" key="2">
    <source>
        <dbReference type="ARBA" id="ARBA00023157"/>
    </source>
</evidence>
<evidence type="ECO:0000259" key="4">
    <source>
        <dbReference type="PROSITE" id="PS50948"/>
    </source>
</evidence>
<dbReference type="PANTHER" id="PTHR33946:SF4">
    <property type="entry name" value="COAGULATION FACTOR XI"/>
    <property type="match status" value="1"/>
</dbReference>
<dbReference type="Pfam" id="PF14295">
    <property type="entry name" value="PAN_4"/>
    <property type="match status" value="2"/>
</dbReference>
<dbReference type="EMBL" id="JBIMZQ010000037">
    <property type="protein sequence ID" value="KAL3661106.1"/>
    <property type="molecule type" value="Genomic_DNA"/>
</dbReference>
<dbReference type="Gene3D" id="3.50.4.10">
    <property type="entry name" value="Hepatocyte Growth Factor"/>
    <property type="match status" value="2"/>
</dbReference>
<evidence type="ECO:0000313" key="6">
    <source>
        <dbReference type="Proteomes" id="UP001632037"/>
    </source>
</evidence>
<feature type="chain" id="PRO_5044757975" description="Apple domain-containing protein" evidence="3">
    <location>
        <begin position="21"/>
        <end position="165"/>
    </location>
</feature>
<gene>
    <name evidence="5" type="ORF">V7S43_013715</name>
</gene>
<dbReference type="PANTHER" id="PTHR33946">
    <property type="match status" value="1"/>
</dbReference>
<dbReference type="InterPro" id="IPR003609">
    <property type="entry name" value="Pan_app"/>
</dbReference>
<keyword evidence="3" id="KW-0732">Signal</keyword>
<dbReference type="Proteomes" id="UP001632037">
    <property type="component" value="Unassembled WGS sequence"/>
</dbReference>
<name>A0ABD3F5Z0_9STRA</name>
<proteinExistence type="predicted"/>
<dbReference type="SMART" id="SM00223">
    <property type="entry name" value="APPLE"/>
    <property type="match status" value="2"/>
</dbReference>
<protein>
    <recommendedName>
        <fullName evidence="4">Apple domain-containing protein</fullName>
    </recommendedName>
</protein>